<gene>
    <name evidence="2" type="ORF">HNR28_000834</name>
</gene>
<name>A0A7W9WNH9_CASDE</name>
<dbReference type="Proteomes" id="UP000541136">
    <property type="component" value="Unassembled WGS sequence"/>
</dbReference>
<accession>A0A7W9WNH9</accession>
<evidence type="ECO:0000256" key="1">
    <source>
        <dbReference type="SAM" id="Phobius"/>
    </source>
</evidence>
<protein>
    <recommendedName>
        <fullName evidence="4">Nitrogen fixation protein FixH</fullName>
    </recommendedName>
</protein>
<evidence type="ECO:0008006" key="4">
    <source>
        <dbReference type="Google" id="ProtNLM"/>
    </source>
</evidence>
<keyword evidence="1" id="KW-0472">Membrane</keyword>
<evidence type="ECO:0000313" key="3">
    <source>
        <dbReference type="Proteomes" id="UP000541136"/>
    </source>
</evidence>
<keyword evidence="1" id="KW-1133">Transmembrane helix</keyword>
<reference evidence="2 3" key="1">
    <citation type="submission" date="2020-08" db="EMBL/GenBank/DDBJ databases">
        <title>Genomic Encyclopedia of Type Strains, Phase IV (KMG-IV): sequencing the most valuable type-strain genomes for metagenomic binning, comparative biology and taxonomic classification.</title>
        <authorList>
            <person name="Goeker M."/>
        </authorList>
    </citation>
    <scope>NUCLEOTIDE SEQUENCE [LARGE SCALE GENOMIC DNA]</scope>
    <source>
        <strain evidence="2 3">DSM 12141</strain>
    </source>
</reference>
<comment type="caution">
    <text evidence="2">The sequence shown here is derived from an EMBL/GenBank/DDBJ whole genome shotgun (WGS) entry which is preliminary data.</text>
</comment>
<organism evidence="2 3">
    <name type="scientific">Castellaniella defragrans</name>
    <name type="common">Alcaligenes defragrans</name>
    <dbReference type="NCBI Taxonomy" id="75697"/>
    <lineage>
        <taxon>Bacteria</taxon>
        <taxon>Pseudomonadati</taxon>
        <taxon>Pseudomonadota</taxon>
        <taxon>Betaproteobacteria</taxon>
        <taxon>Burkholderiales</taxon>
        <taxon>Alcaligenaceae</taxon>
        <taxon>Castellaniella</taxon>
    </lineage>
</organism>
<dbReference type="RefSeq" id="WP_151023825.1">
    <property type="nucleotide sequence ID" value="NZ_JACHIB010000004.1"/>
</dbReference>
<feature type="transmembrane region" description="Helical" evidence="1">
    <location>
        <begin position="22"/>
        <end position="45"/>
    </location>
</feature>
<proteinExistence type="predicted"/>
<sequence length="74" mass="7980">MTSKTRETDGLSEGQPWWRHRWPWLLILGPAVAVVGCVITIVLAFQSYGDQAIIDGGVRQGLVVAAPPAPAAQR</sequence>
<evidence type="ECO:0000313" key="2">
    <source>
        <dbReference type="EMBL" id="MBB6082805.1"/>
    </source>
</evidence>
<dbReference type="AlphaFoldDB" id="A0A7W9WNH9"/>
<dbReference type="EMBL" id="JACHIB010000004">
    <property type="protein sequence ID" value="MBB6082805.1"/>
    <property type="molecule type" value="Genomic_DNA"/>
</dbReference>
<keyword evidence="1" id="KW-0812">Transmembrane</keyword>